<dbReference type="GO" id="GO:0005829">
    <property type="term" value="C:cytosol"/>
    <property type="evidence" value="ECO:0007669"/>
    <property type="project" value="TreeGrafter"/>
</dbReference>
<evidence type="ECO:0008006" key="4">
    <source>
        <dbReference type="Google" id="ProtNLM"/>
    </source>
</evidence>
<dbReference type="Proteomes" id="UP000694560">
    <property type="component" value="Unplaced"/>
</dbReference>
<reference evidence="2" key="1">
    <citation type="submission" date="2025-08" db="UniProtKB">
        <authorList>
            <consortium name="Ensembl"/>
        </authorList>
    </citation>
    <scope>IDENTIFICATION</scope>
</reference>
<reference evidence="2" key="2">
    <citation type="submission" date="2025-09" db="UniProtKB">
        <authorList>
            <consortium name="Ensembl"/>
        </authorList>
    </citation>
    <scope>IDENTIFICATION</scope>
</reference>
<dbReference type="GO" id="GO:0019903">
    <property type="term" value="F:protein phosphatase binding"/>
    <property type="evidence" value="ECO:0007669"/>
    <property type="project" value="InterPro"/>
</dbReference>
<dbReference type="PANTHER" id="PTHR12634">
    <property type="entry name" value="SIT4 YEAST -ASSOCIATING PROTEIN-RELATED"/>
    <property type="match status" value="1"/>
</dbReference>
<evidence type="ECO:0000256" key="1">
    <source>
        <dbReference type="ARBA" id="ARBA00006180"/>
    </source>
</evidence>
<comment type="similarity">
    <text evidence="1">Belongs to the SAPS family.</text>
</comment>
<accession>A0A8C5X2G6</accession>
<sequence>MFWKFDLNTTSHVDKLLDKEDVTLEELMDEDDVLQECKAQNRRLLDFLCQQHCMEQLVTLITHEPPVDMDEKINDKLGGDETLLNILYDFLDHEPPLNPLLASFFSKTIGNLIARKTEQVGMGFVLIRGTSEFPGVVSLL</sequence>
<keyword evidence="3" id="KW-1185">Reference proteome</keyword>
<dbReference type="GO" id="GO:0019888">
    <property type="term" value="F:protein phosphatase regulator activity"/>
    <property type="evidence" value="ECO:0007669"/>
    <property type="project" value="TreeGrafter"/>
</dbReference>
<evidence type="ECO:0000313" key="2">
    <source>
        <dbReference type="Ensembl" id="ENSMCSP00000005647.1"/>
    </source>
</evidence>
<proteinExistence type="inferred from homology"/>
<name>A0A8C5X2G6_9PASS</name>
<protein>
    <recommendedName>
        <fullName evidence="4">Serine/threonine-protein phosphatase 6 regulatory subunit 2</fullName>
    </recommendedName>
</protein>
<dbReference type="InterPro" id="IPR007587">
    <property type="entry name" value="SAPS"/>
</dbReference>
<dbReference type="Ensembl" id="ENSMCST00000005775.1">
    <property type="protein sequence ID" value="ENSMCSP00000005647.1"/>
    <property type="gene ID" value="ENSMCSG00000004082.1"/>
</dbReference>
<dbReference type="PANTHER" id="PTHR12634:SF15">
    <property type="entry name" value="SERINE_THREONINE-PROTEIN PHOSPHATASE 6 REGULATORY SUBUNIT 2"/>
    <property type="match status" value="1"/>
</dbReference>
<dbReference type="GO" id="GO:0005634">
    <property type="term" value="C:nucleus"/>
    <property type="evidence" value="ECO:0007669"/>
    <property type="project" value="TreeGrafter"/>
</dbReference>
<dbReference type="AlphaFoldDB" id="A0A8C5X2G6"/>
<organism evidence="2 3">
    <name type="scientific">Malurus cyaneus samueli</name>
    <dbReference type="NCBI Taxonomy" id="2593467"/>
    <lineage>
        <taxon>Eukaryota</taxon>
        <taxon>Metazoa</taxon>
        <taxon>Chordata</taxon>
        <taxon>Craniata</taxon>
        <taxon>Vertebrata</taxon>
        <taxon>Euteleostomi</taxon>
        <taxon>Archelosauria</taxon>
        <taxon>Archosauria</taxon>
        <taxon>Dinosauria</taxon>
        <taxon>Saurischia</taxon>
        <taxon>Theropoda</taxon>
        <taxon>Coelurosauria</taxon>
        <taxon>Aves</taxon>
        <taxon>Neognathae</taxon>
        <taxon>Neoaves</taxon>
        <taxon>Telluraves</taxon>
        <taxon>Australaves</taxon>
        <taxon>Passeriformes</taxon>
        <taxon>Meliphagoidea</taxon>
        <taxon>Maluridae</taxon>
        <taxon>Malurus</taxon>
    </lineage>
</organism>
<dbReference type="OrthoDB" id="295029at2759"/>
<evidence type="ECO:0000313" key="3">
    <source>
        <dbReference type="Proteomes" id="UP000694560"/>
    </source>
</evidence>